<dbReference type="InterPro" id="IPR001623">
    <property type="entry name" value="DnaJ_domain"/>
</dbReference>
<dbReference type="Pfam" id="PF00226">
    <property type="entry name" value="DnaJ"/>
    <property type="match status" value="1"/>
</dbReference>
<dbReference type="PROSITE" id="PS51074">
    <property type="entry name" value="DPH_MB"/>
    <property type="match status" value="1"/>
</dbReference>
<dbReference type="Proteomes" id="UP000001064">
    <property type="component" value="Unassembled WGS sequence"/>
</dbReference>
<dbReference type="KEGG" id="dpp:DICPUDRAFT_83095"/>
<dbReference type="VEuPathDB" id="AmoebaDB:DICPUDRAFT_83095"/>
<comment type="similarity">
    <text evidence="1">Belongs to the DPH4 family.</text>
</comment>
<keyword evidence="4" id="KW-0408">Iron</keyword>
<proteinExistence type="inferred from homology"/>
<dbReference type="RefSeq" id="XP_003292471.1">
    <property type="nucleotide sequence ID" value="XM_003292423.1"/>
</dbReference>
<dbReference type="InterPro" id="IPR036869">
    <property type="entry name" value="J_dom_sf"/>
</dbReference>
<keyword evidence="3" id="KW-0862">Zinc</keyword>
<dbReference type="InterPro" id="IPR018253">
    <property type="entry name" value="DnaJ_domain_CS"/>
</dbReference>
<dbReference type="InterPro" id="IPR007872">
    <property type="entry name" value="DPH_MB_dom"/>
</dbReference>
<dbReference type="eggNOG" id="KOG0714">
    <property type="taxonomic scope" value="Eukaryota"/>
</dbReference>
<evidence type="ECO:0000256" key="1">
    <source>
        <dbReference type="ARBA" id="ARBA00006169"/>
    </source>
</evidence>
<dbReference type="PANTHER" id="PTHR45255:SF1">
    <property type="entry name" value="DNAJ HOMOLOG SUBFAMILY C MEMBER 24"/>
    <property type="match status" value="1"/>
</dbReference>
<evidence type="ECO:0008006" key="9">
    <source>
        <dbReference type="Google" id="ProtNLM"/>
    </source>
</evidence>
<feature type="domain" description="J" evidence="5">
    <location>
        <begin position="14"/>
        <end position="88"/>
    </location>
</feature>
<dbReference type="GO" id="GO:0046872">
    <property type="term" value="F:metal ion binding"/>
    <property type="evidence" value="ECO:0007669"/>
    <property type="project" value="UniProtKB-KW"/>
</dbReference>
<dbReference type="PROSITE" id="PS00636">
    <property type="entry name" value="DNAJ_1"/>
    <property type="match status" value="1"/>
</dbReference>
<dbReference type="SUPFAM" id="SSF46565">
    <property type="entry name" value="Chaperone J-domain"/>
    <property type="match status" value="1"/>
</dbReference>
<evidence type="ECO:0000313" key="8">
    <source>
        <dbReference type="Proteomes" id="UP000001064"/>
    </source>
</evidence>
<dbReference type="OrthoDB" id="445556at2759"/>
<dbReference type="FunFam" id="1.10.287.110:FF:000282">
    <property type="entry name" value="DPH4 homolog"/>
    <property type="match status" value="1"/>
</dbReference>
<evidence type="ECO:0000256" key="2">
    <source>
        <dbReference type="ARBA" id="ARBA00022723"/>
    </source>
</evidence>
<dbReference type="OMA" id="LEDMTWE"/>
<evidence type="ECO:0000256" key="4">
    <source>
        <dbReference type="ARBA" id="ARBA00023004"/>
    </source>
</evidence>
<accession>F0ZYI6</accession>
<organism evidence="7 8">
    <name type="scientific">Dictyostelium purpureum</name>
    <name type="common">Slime mold</name>
    <dbReference type="NCBI Taxonomy" id="5786"/>
    <lineage>
        <taxon>Eukaryota</taxon>
        <taxon>Amoebozoa</taxon>
        <taxon>Evosea</taxon>
        <taxon>Eumycetozoa</taxon>
        <taxon>Dictyostelia</taxon>
        <taxon>Dictyosteliales</taxon>
        <taxon>Dictyosteliaceae</taxon>
        <taxon>Dictyostelium</taxon>
    </lineage>
</organism>
<dbReference type="AlphaFoldDB" id="F0ZYI6"/>
<dbReference type="EMBL" id="GL871284">
    <property type="protein sequence ID" value="EGC31001.1"/>
    <property type="molecule type" value="Genomic_DNA"/>
</dbReference>
<dbReference type="InParanoid" id="F0ZYI6"/>
<dbReference type="Pfam" id="PF05207">
    <property type="entry name" value="Zn_ribbon_CSL"/>
    <property type="match status" value="1"/>
</dbReference>
<evidence type="ECO:0000313" key="7">
    <source>
        <dbReference type="EMBL" id="EGC31001.1"/>
    </source>
</evidence>
<keyword evidence="8" id="KW-1185">Reference proteome</keyword>
<name>F0ZYI6_DICPU</name>
<keyword evidence="2" id="KW-0479">Metal-binding</keyword>
<protein>
    <recommendedName>
        <fullName evidence="9">Diphthamide biosynthesis protein 4</fullName>
    </recommendedName>
</protein>
<dbReference type="FunCoup" id="F0ZYI6">
    <property type="interactions" value="39"/>
</dbReference>
<gene>
    <name evidence="7" type="ORF">DICPUDRAFT_83095</name>
</gene>
<dbReference type="SUPFAM" id="SSF144217">
    <property type="entry name" value="CSL zinc finger"/>
    <property type="match status" value="1"/>
</dbReference>
<dbReference type="PRINTS" id="PR00625">
    <property type="entry name" value="JDOMAIN"/>
</dbReference>
<dbReference type="PROSITE" id="PS50076">
    <property type="entry name" value="DNAJ_2"/>
    <property type="match status" value="1"/>
</dbReference>
<sequence>MNNYNNDKNSNSKNYYETLKVSIDAPYEEIKKSYRKLVLLYHPDKISNDHSSFNSDSGNVANKEFNEIQKSWETLKDDALRKQYDALLLEQQRQKYSVSDEVDLDDMEYLEEEGQYTYPCRCGDQYIITEDQLSEGNDVVCCSGCSLSIKIIYEVEN</sequence>
<evidence type="ECO:0000259" key="5">
    <source>
        <dbReference type="PROSITE" id="PS50076"/>
    </source>
</evidence>
<feature type="domain" description="DPH-type MB" evidence="6">
    <location>
        <begin position="98"/>
        <end position="154"/>
    </location>
</feature>
<dbReference type="Gene3D" id="3.10.660.10">
    <property type="entry name" value="DPH Zinc finger"/>
    <property type="match status" value="1"/>
</dbReference>
<dbReference type="GeneID" id="10508280"/>
<dbReference type="STRING" id="5786.F0ZYI6"/>
<reference evidence="8" key="1">
    <citation type="journal article" date="2011" name="Genome Biol.">
        <title>Comparative genomics of the social amoebae Dictyostelium discoideum and Dictyostelium purpureum.</title>
        <authorList>
            <consortium name="US DOE Joint Genome Institute (JGI-PGF)"/>
            <person name="Sucgang R."/>
            <person name="Kuo A."/>
            <person name="Tian X."/>
            <person name="Salerno W."/>
            <person name="Parikh A."/>
            <person name="Feasley C.L."/>
            <person name="Dalin E."/>
            <person name="Tu H."/>
            <person name="Huang E."/>
            <person name="Barry K."/>
            <person name="Lindquist E."/>
            <person name="Shapiro H."/>
            <person name="Bruce D."/>
            <person name="Schmutz J."/>
            <person name="Salamov A."/>
            <person name="Fey P."/>
            <person name="Gaudet P."/>
            <person name="Anjard C."/>
            <person name="Babu M.M."/>
            <person name="Basu S."/>
            <person name="Bushmanova Y."/>
            <person name="van der Wel H."/>
            <person name="Katoh-Kurasawa M."/>
            <person name="Dinh C."/>
            <person name="Coutinho P.M."/>
            <person name="Saito T."/>
            <person name="Elias M."/>
            <person name="Schaap P."/>
            <person name="Kay R.R."/>
            <person name="Henrissat B."/>
            <person name="Eichinger L."/>
            <person name="Rivero F."/>
            <person name="Putnam N.H."/>
            <person name="West C.M."/>
            <person name="Loomis W.F."/>
            <person name="Chisholm R.L."/>
            <person name="Shaulsky G."/>
            <person name="Strassmann J.E."/>
            <person name="Queller D.C."/>
            <person name="Kuspa A."/>
            <person name="Grigoriev I.V."/>
        </authorList>
    </citation>
    <scope>NUCLEOTIDE SEQUENCE [LARGE SCALE GENOMIC DNA]</scope>
    <source>
        <strain evidence="8">QSDP1</strain>
    </source>
</reference>
<evidence type="ECO:0000256" key="3">
    <source>
        <dbReference type="ARBA" id="ARBA00022833"/>
    </source>
</evidence>
<dbReference type="InterPro" id="IPR036671">
    <property type="entry name" value="DPH_MB_sf"/>
</dbReference>
<evidence type="ECO:0000259" key="6">
    <source>
        <dbReference type="PROSITE" id="PS51074"/>
    </source>
</evidence>
<dbReference type="PANTHER" id="PTHR45255">
    <property type="entry name" value="DNAJ HOMOLOG SUBFAMILY C MEMBER 24"/>
    <property type="match status" value="1"/>
</dbReference>
<dbReference type="CDD" id="cd06257">
    <property type="entry name" value="DnaJ"/>
    <property type="match status" value="1"/>
</dbReference>
<dbReference type="FunFam" id="3.10.660.10:FF:000009">
    <property type="entry name" value="DPH4 homolog"/>
    <property type="match status" value="1"/>
</dbReference>
<dbReference type="Gene3D" id="1.10.287.110">
    <property type="entry name" value="DnaJ domain"/>
    <property type="match status" value="1"/>
</dbReference>
<dbReference type="SMART" id="SM00271">
    <property type="entry name" value="DnaJ"/>
    <property type="match status" value="1"/>
</dbReference>